<dbReference type="InterPro" id="IPR003439">
    <property type="entry name" value="ABC_transporter-like_ATP-bd"/>
</dbReference>
<evidence type="ECO:0000259" key="12">
    <source>
        <dbReference type="PROSITE" id="PS50929"/>
    </source>
</evidence>
<gene>
    <name evidence="13" type="ORF">E3P99_00642</name>
</gene>
<dbReference type="Proteomes" id="UP000310189">
    <property type="component" value="Unassembled WGS sequence"/>
</dbReference>
<name>A0A4T0FUQ5_9BASI</name>
<feature type="transmembrane region" description="Helical" evidence="10">
    <location>
        <begin position="1133"/>
        <end position="1152"/>
    </location>
</feature>
<dbReference type="InterPro" id="IPR003593">
    <property type="entry name" value="AAA+_ATPase"/>
</dbReference>
<dbReference type="SUPFAM" id="SSF52540">
    <property type="entry name" value="P-loop containing nucleoside triphosphate hydrolases"/>
    <property type="match status" value="2"/>
</dbReference>
<feature type="transmembrane region" description="Helical" evidence="10">
    <location>
        <begin position="12"/>
        <end position="34"/>
    </location>
</feature>
<feature type="transmembrane region" description="Helical" evidence="10">
    <location>
        <begin position="80"/>
        <end position="97"/>
    </location>
</feature>
<dbReference type="GO" id="GO:0140359">
    <property type="term" value="F:ABC-type transporter activity"/>
    <property type="evidence" value="ECO:0007669"/>
    <property type="project" value="InterPro"/>
</dbReference>
<feature type="transmembrane region" description="Helical" evidence="10">
    <location>
        <begin position="910"/>
        <end position="927"/>
    </location>
</feature>
<dbReference type="SMART" id="SM00382">
    <property type="entry name" value="AAA"/>
    <property type="match status" value="2"/>
</dbReference>
<evidence type="ECO:0000256" key="7">
    <source>
        <dbReference type="ARBA" id="ARBA00023136"/>
    </source>
</evidence>
<dbReference type="EMBL" id="SPNW01000007">
    <property type="protein sequence ID" value="TIA92368.1"/>
    <property type="molecule type" value="Genomic_DNA"/>
</dbReference>
<keyword evidence="3 10" id="KW-0812">Transmembrane</keyword>
<keyword evidence="6 10" id="KW-1133">Transmembrane helix</keyword>
<evidence type="ECO:0000256" key="5">
    <source>
        <dbReference type="ARBA" id="ARBA00022840"/>
    </source>
</evidence>
<dbReference type="InterPro" id="IPR050173">
    <property type="entry name" value="ABC_transporter_C-like"/>
</dbReference>
<feature type="domain" description="ABC transmembrane type-1" evidence="12">
    <location>
        <begin position="918"/>
        <end position="1187"/>
    </location>
</feature>
<feature type="transmembrane region" description="Helical" evidence="10">
    <location>
        <begin position="46"/>
        <end position="68"/>
    </location>
</feature>
<evidence type="ECO:0000256" key="6">
    <source>
        <dbReference type="ARBA" id="ARBA00022989"/>
    </source>
</evidence>
<dbReference type="InterPro" id="IPR044726">
    <property type="entry name" value="ABCC_6TM_D2"/>
</dbReference>
<dbReference type="CDD" id="cd18580">
    <property type="entry name" value="ABC_6TM_ABCC_D2"/>
    <property type="match status" value="1"/>
</dbReference>
<evidence type="ECO:0000256" key="4">
    <source>
        <dbReference type="ARBA" id="ARBA00022741"/>
    </source>
</evidence>
<dbReference type="InterPro" id="IPR044746">
    <property type="entry name" value="ABCC_6TM_D1"/>
</dbReference>
<dbReference type="InterPro" id="IPR027417">
    <property type="entry name" value="P-loop_NTPase"/>
</dbReference>
<dbReference type="GO" id="GO:0005524">
    <property type="term" value="F:ATP binding"/>
    <property type="evidence" value="ECO:0007669"/>
    <property type="project" value="UniProtKB-KW"/>
</dbReference>
<dbReference type="GO" id="GO:0016887">
    <property type="term" value="F:ATP hydrolysis activity"/>
    <property type="evidence" value="ECO:0007669"/>
    <property type="project" value="InterPro"/>
</dbReference>
<evidence type="ECO:0000256" key="1">
    <source>
        <dbReference type="ARBA" id="ARBA00004141"/>
    </source>
</evidence>
<keyword evidence="4" id="KW-0547">Nucleotide-binding</keyword>
<feature type="transmembrane region" description="Helical" evidence="10">
    <location>
        <begin position="373"/>
        <end position="396"/>
    </location>
</feature>
<feature type="transmembrane region" description="Helical" evidence="10">
    <location>
        <begin position="519"/>
        <end position="541"/>
    </location>
</feature>
<evidence type="ECO:0000256" key="8">
    <source>
        <dbReference type="ARBA" id="ARBA00023180"/>
    </source>
</evidence>
<evidence type="ECO:0000313" key="13">
    <source>
        <dbReference type="EMBL" id="TIA92368.1"/>
    </source>
</evidence>
<feature type="domain" description="ABC transmembrane type-1" evidence="12">
    <location>
        <begin position="263"/>
        <end position="542"/>
    </location>
</feature>
<organism evidence="13 14">
    <name type="scientific">Wallemia hederae</name>
    <dbReference type="NCBI Taxonomy" id="1540922"/>
    <lineage>
        <taxon>Eukaryota</taxon>
        <taxon>Fungi</taxon>
        <taxon>Dikarya</taxon>
        <taxon>Basidiomycota</taxon>
        <taxon>Wallemiomycotina</taxon>
        <taxon>Wallemiomycetes</taxon>
        <taxon>Wallemiales</taxon>
        <taxon>Wallemiaceae</taxon>
        <taxon>Wallemia</taxon>
    </lineage>
</organism>
<feature type="transmembrane region" description="Helical" evidence="10">
    <location>
        <begin position="402"/>
        <end position="420"/>
    </location>
</feature>
<feature type="transmembrane region" description="Helical" evidence="10">
    <location>
        <begin position="265"/>
        <end position="283"/>
    </location>
</feature>
<dbReference type="FunFam" id="3.40.50.300:FF:000838">
    <property type="entry name" value="ABC multidrug transporter (Eurofung)"/>
    <property type="match status" value="1"/>
</dbReference>
<keyword evidence="2" id="KW-0813">Transport</keyword>
<feature type="transmembrane region" description="Helical" evidence="10">
    <location>
        <begin position="298"/>
        <end position="321"/>
    </location>
</feature>
<feature type="transmembrane region" description="Helical" evidence="10">
    <location>
        <begin position="947"/>
        <end position="967"/>
    </location>
</feature>
<evidence type="ECO:0000313" key="14">
    <source>
        <dbReference type="Proteomes" id="UP000310189"/>
    </source>
</evidence>
<dbReference type="PANTHER" id="PTHR24223">
    <property type="entry name" value="ATP-BINDING CASSETTE SUB-FAMILY C"/>
    <property type="match status" value="1"/>
</dbReference>
<dbReference type="InterPro" id="IPR036640">
    <property type="entry name" value="ABC1_TM_sf"/>
</dbReference>
<protein>
    <recommendedName>
        <fullName evidence="15">P-loop containing nucleoside triphosphate hydrolase protein</fullName>
    </recommendedName>
</protein>
<sequence>MDISLGFQWRLMWCLPLAIFIFAGIAKAIMMGAIEKTHTRITKHRFDVVSVTKLILILIQIGSIASVLHYDFFNTETSTAAYALQLVSSILLLPLSYAQHTRAHAPSTLISAHLATACLFSAMQLRTFVNAGLDGEDFFAGYCVFFAATCCLFFAELTEKRWLMKSSMKPKATETTSSIPSRILFTFLYPVLYSGFRKALNLDDVNEFGLPEELSSNDATKRFTKLLYSSRKVSKSGKETQPILIPSILAFYDFFFAAVIPKLLYVAVTFAQPFLVSTILSFIDSYSTEGATPQDPNIGWGLVGAYAIVYLSLAATTALYWDKVYAMVIRYRAALVSVLFDKSVRLASGVAENQGRGSAVTYMSVDVERVVEGVIFFHECWSALVSIACAAVILWYKASYAMISPLCVMIAFFGMTSIVGKKVSGAQKRWMGSTEGRLAVIGSVMQQIIPTKLLGLEPVMPTWINPLRAKEVENLKAFYRRLVIVVVLSSATINCAGLSALGTFAGISGDIRPQTLFTIYTIVNLVTLPISTVGHCFPLLVASWASMKRIAGFLLLEEKPVSLGGELPSSENSSTETLKYMGTEKSNSIDEKSGRDYEGPPALWNVNAGASSEPEAKSLIKDIDINFPSNKLSIVVGPVGSGKSILLKTLLGETVLQTGQRKVPGGATTKISYAPQEAFIWPTTVRENIILDSAYDYEWYNKVIESCALVYDFKRMSKGDLTQLTEKGGVSGGQKQRISLARALYASRHTSFVVLDDCFSALDAHTTKHVFNALFGAKGLLKSRTVVMVTHSHKHLTAADFVVAMESGSILAKGSLRELYKNVIDIKNYIGEIPKELEEDNEINEIKPETEEEEILNELGDAALAEKPHHHKSHDGSEYEAVDTDDNADEEDASANLGWTPYKFYMQHCGWARLSICVVFLILYNAIEIYLEKWSSADTTDHRPWLGGYAGFTVAAFLSSFCMMWMYTQYTAPRASLGMHEAMLNNVLDAPVTYFQKTSSALLINRWGSDMFISDFAFPISMLDVSLTAVYVVGAAILILIAVPWLAIAVPVLAVIYWSLQRVYLATSRQLQRLTISSKTPLYTSFSTLLTGLVTIRAFKSTAMFKELSEWHLNRSQAPMYYRDSGIRFLRTFLNLVTAFIAIGIASIAVGLRNSTSAGYLGVALSQLVSMATSLTNLLLAWTRVENGVVSLERIVEITQLESEEMAHSRDAEETGKTLPPATEPSPSWPDSGRVEYKDVVLKYSATAPRNALDHLNISLPAAHKLGICGRTGSGKSSTIYALLRGQPLTSGSIYVDGVDLATVPLHTLRSRISTISQDPFLLHATVSENLTLGAPEATTVDDIWEALSSVGMSEQVKALEKGLDTQVTTDGMEFSAGERQLLCIARVLLQKRKIVILDEASSSMDGKTDERLLKLLKTALNGVTVISVAHRISTISEYDQVVVMDEGRVLESDTPHSLLKNPDSEFCKLAHNQGMMG</sequence>
<feature type="transmembrane region" description="Helical" evidence="10">
    <location>
        <begin position="179"/>
        <end position="196"/>
    </location>
</feature>
<dbReference type="InterPro" id="IPR017871">
    <property type="entry name" value="ABC_transporter-like_CS"/>
</dbReference>
<dbReference type="Pfam" id="PF00005">
    <property type="entry name" value="ABC_tran"/>
    <property type="match status" value="2"/>
</dbReference>
<dbReference type="CDD" id="cd03244">
    <property type="entry name" value="ABCC_MRP_domain2"/>
    <property type="match status" value="1"/>
</dbReference>
<dbReference type="Pfam" id="PF00664">
    <property type="entry name" value="ABC_membrane"/>
    <property type="match status" value="2"/>
</dbReference>
<keyword evidence="14" id="KW-1185">Reference proteome</keyword>
<dbReference type="Gene3D" id="3.40.50.300">
    <property type="entry name" value="P-loop containing nucleotide triphosphate hydrolases"/>
    <property type="match status" value="2"/>
</dbReference>
<dbReference type="PROSITE" id="PS50893">
    <property type="entry name" value="ABC_TRANSPORTER_2"/>
    <property type="match status" value="2"/>
</dbReference>
<evidence type="ECO:0000259" key="11">
    <source>
        <dbReference type="PROSITE" id="PS50893"/>
    </source>
</evidence>
<evidence type="ECO:0000256" key="2">
    <source>
        <dbReference type="ARBA" id="ARBA00022448"/>
    </source>
</evidence>
<dbReference type="CDD" id="cd03250">
    <property type="entry name" value="ABCC_MRP_domain1"/>
    <property type="match status" value="1"/>
</dbReference>
<feature type="region of interest" description="Disordered" evidence="9">
    <location>
        <begin position="867"/>
        <end position="887"/>
    </location>
</feature>
<proteinExistence type="predicted"/>
<feature type="domain" description="ABC transporter" evidence="11">
    <location>
        <begin position="1235"/>
        <end position="1472"/>
    </location>
</feature>
<keyword evidence="8" id="KW-0325">Glycoprotein</keyword>
<feature type="transmembrane region" description="Helical" evidence="10">
    <location>
        <begin position="139"/>
        <end position="158"/>
    </location>
</feature>
<feature type="region of interest" description="Disordered" evidence="9">
    <location>
        <begin position="1206"/>
        <end position="1232"/>
    </location>
</feature>
<dbReference type="PANTHER" id="PTHR24223:SF399">
    <property type="entry name" value="ABC TRANSPORTER ATNG"/>
    <property type="match status" value="1"/>
</dbReference>
<feature type="compositionally biased region" description="Basic and acidic residues" evidence="9">
    <location>
        <begin position="1206"/>
        <end position="1216"/>
    </location>
</feature>
<feature type="transmembrane region" description="Helical" evidence="10">
    <location>
        <begin position="109"/>
        <end position="127"/>
    </location>
</feature>
<feature type="transmembrane region" description="Helical" evidence="10">
    <location>
        <begin position="243"/>
        <end position="260"/>
    </location>
</feature>
<dbReference type="PROSITE" id="PS50929">
    <property type="entry name" value="ABC_TM1F"/>
    <property type="match status" value="2"/>
</dbReference>
<dbReference type="OrthoDB" id="6500128at2759"/>
<comment type="subcellular location">
    <subcellularLocation>
        <location evidence="1">Membrane</location>
        <topology evidence="1">Multi-pass membrane protein</topology>
    </subcellularLocation>
</comment>
<feature type="transmembrane region" description="Helical" evidence="10">
    <location>
        <begin position="482"/>
        <end position="507"/>
    </location>
</feature>
<feature type="domain" description="ABC transporter" evidence="11">
    <location>
        <begin position="603"/>
        <end position="832"/>
    </location>
</feature>
<evidence type="ECO:0000256" key="9">
    <source>
        <dbReference type="SAM" id="MobiDB-lite"/>
    </source>
</evidence>
<dbReference type="CDD" id="cd18579">
    <property type="entry name" value="ABC_6TM_ABCC_D1"/>
    <property type="match status" value="1"/>
</dbReference>
<evidence type="ECO:0008006" key="15">
    <source>
        <dbReference type="Google" id="ProtNLM"/>
    </source>
</evidence>
<dbReference type="Gene3D" id="1.20.1560.10">
    <property type="entry name" value="ABC transporter type 1, transmembrane domain"/>
    <property type="match status" value="2"/>
</dbReference>
<keyword evidence="7 10" id="KW-0472">Membrane</keyword>
<dbReference type="PROSITE" id="PS00211">
    <property type="entry name" value="ABC_TRANSPORTER_1"/>
    <property type="match status" value="2"/>
</dbReference>
<dbReference type="InterPro" id="IPR011527">
    <property type="entry name" value="ABC1_TM_dom"/>
</dbReference>
<comment type="caution">
    <text evidence="13">The sequence shown here is derived from an EMBL/GenBank/DDBJ whole genome shotgun (WGS) entry which is preliminary data.</text>
</comment>
<feature type="compositionally biased region" description="Acidic residues" evidence="9">
    <location>
        <begin position="878"/>
        <end position="887"/>
    </location>
</feature>
<dbReference type="GO" id="GO:0016020">
    <property type="term" value="C:membrane"/>
    <property type="evidence" value="ECO:0007669"/>
    <property type="project" value="UniProtKB-SubCell"/>
</dbReference>
<accession>A0A4T0FUQ5</accession>
<reference evidence="13 14" key="1">
    <citation type="submission" date="2019-03" db="EMBL/GenBank/DDBJ databases">
        <title>Sequencing 23 genomes of Wallemia ichthyophaga.</title>
        <authorList>
            <person name="Gostincar C."/>
        </authorList>
    </citation>
    <scope>NUCLEOTIDE SEQUENCE [LARGE SCALE GENOMIC DNA]</scope>
    <source>
        <strain evidence="13 14">EXF-5753</strain>
    </source>
</reference>
<feature type="transmembrane region" description="Helical" evidence="10">
    <location>
        <begin position="1029"/>
        <end position="1060"/>
    </location>
</feature>
<evidence type="ECO:0000256" key="10">
    <source>
        <dbReference type="SAM" id="Phobius"/>
    </source>
</evidence>
<keyword evidence="5" id="KW-0067">ATP-binding</keyword>
<dbReference type="SUPFAM" id="SSF90123">
    <property type="entry name" value="ABC transporter transmembrane region"/>
    <property type="match status" value="2"/>
</dbReference>
<evidence type="ECO:0000256" key="3">
    <source>
        <dbReference type="ARBA" id="ARBA00022692"/>
    </source>
</evidence>